<dbReference type="KEGG" id="pyg:AWM70_10690"/>
<feature type="compositionally biased region" description="Basic and acidic residues" evidence="1">
    <location>
        <begin position="380"/>
        <end position="389"/>
    </location>
</feature>
<evidence type="ECO:0000313" key="3">
    <source>
        <dbReference type="EMBL" id="ANS75011.1"/>
    </source>
</evidence>
<dbReference type="RefSeq" id="WP_068696238.1">
    <property type="nucleotide sequence ID" value="NZ_CP014167.1"/>
</dbReference>
<dbReference type="AlphaFoldDB" id="A0A1B1N0S2"/>
<dbReference type="OrthoDB" id="2987331at2"/>
<keyword evidence="4" id="KW-1185">Reference proteome</keyword>
<feature type="region of interest" description="Disordered" evidence="1">
    <location>
        <begin position="378"/>
        <end position="402"/>
    </location>
</feature>
<proteinExistence type="predicted"/>
<dbReference type="EMBL" id="CP014167">
    <property type="protein sequence ID" value="ANS75011.1"/>
    <property type="molecule type" value="Genomic_DNA"/>
</dbReference>
<evidence type="ECO:0000259" key="2">
    <source>
        <dbReference type="Pfam" id="PF13625"/>
    </source>
</evidence>
<dbReference type="Pfam" id="PF13625">
    <property type="entry name" value="Helicase_C_3"/>
    <property type="match status" value="1"/>
</dbReference>
<feature type="domain" description="Helicase XPB/Ssl2 N-terminal" evidence="2">
    <location>
        <begin position="412"/>
        <end position="527"/>
    </location>
</feature>
<dbReference type="InterPro" id="IPR032830">
    <property type="entry name" value="XPB/Ssl2_N"/>
</dbReference>
<evidence type="ECO:0000313" key="4">
    <source>
        <dbReference type="Proteomes" id="UP000092573"/>
    </source>
</evidence>
<gene>
    <name evidence="3" type="ORF">AWM70_10690</name>
</gene>
<sequence length="714" mass="79169">MKGSFLQNDDGGIPRVPLFGRNDKLARKVLDILFTRFAAQPFSLEQLEGQATAYYPAAELVYGLHLLRQAGLVNTVSRGWGEPLYALPLSVYFEIQHKSFLLLEADWSRNEKLQGCVKLVREAKRGLAHDLLRALSAIAQGDLPLTAKGRVQQRAIARFTGLFSLQEEDLAGLQLHYPEQEHYPPVAAVLLDMALALGLARRTEQAWAVKEHELSRWLRHPEPVMEGLLMAELLKRYVPARPFLQHAACALLHPAFSPGKWGSVEGILRQLRAKGILRVSPSADPEQAEGAEEEADTTGFWLLSWLKALCGFGWLELGYADEPGKGIPQPLTVWPATEEPLVDQLTNPAGLMIRWLRKPDLEAIGIGVGGFHETWIQPGIEDKPDRREGNPQVTDGTDHRKPLMSASEGAFFVQPDYEILVPPNTSYTIRWELELCCELISADIMTTYRLTRESVEKAMNGGRKLDEILTFLERHALSGVPAAVSLAVREWGAGAGRTSLLPATLLHCPDEQTADRIAAEPAVEGALERVGSRHFIVEDTHLKPVYQMLERLGLVPPDQLGETAARKAGYPRISLVEQAVEGRPQETCVPEAWIYAGKPFRLYPSDARIPNLEELFPGLRHVPASWTSELRAYHASTVKLLLQQALAWKAGVELRLDNGICTALPKWIKGSGEWRAGADLALDPSDEKACRAGIYRELTAADIKGIRIVLPTEN</sequence>
<accession>A0A1B1N0S2</accession>
<name>A0A1B1N0S2_9BACL</name>
<reference evidence="3 4" key="1">
    <citation type="submission" date="2016-01" db="EMBL/GenBank/DDBJ databases">
        <title>Complete Genome Sequence of Paenibacillus yonginensis DCY84, a novel Plant Growth-Promoting Bacteria with Elicitation of Induced Systemic Resistance.</title>
        <authorList>
            <person name="Kim Y.J."/>
            <person name="Yang D.C."/>
            <person name="Sukweenadhi J."/>
        </authorList>
    </citation>
    <scope>NUCLEOTIDE SEQUENCE [LARGE SCALE GENOMIC DNA]</scope>
    <source>
        <strain evidence="3 4">DCY84</strain>
    </source>
</reference>
<protein>
    <recommendedName>
        <fullName evidence="2">Helicase XPB/Ssl2 N-terminal domain-containing protein</fullName>
    </recommendedName>
</protein>
<organism evidence="3 4">
    <name type="scientific">Paenibacillus yonginensis</name>
    <dbReference type="NCBI Taxonomy" id="1462996"/>
    <lineage>
        <taxon>Bacteria</taxon>
        <taxon>Bacillati</taxon>
        <taxon>Bacillota</taxon>
        <taxon>Bacilli</taxon>
        <taxon>Bacillales</taxon>
        <taxon>Paenibacillaceae</taxon>
        <taxon>Paenibacillus</taxon>
    </lineage>
</organism>
<dbReference type="STRING" id="1462996.AWM70_10690"/>
<evidence type="ECO:0000256" key="1">
    <source>
        <dbReference type="SAM" id="MobiDB-lite"/>
    </source>
</evidence>
<dbReference type="Proteomes" id="UP000092573">
    <property type="component" value="Chromosome"/>
</dbReference>